<gene>
    <name evidence="1" type="ORF">EVAR_81567_1</name>
</gene>
<reference evidence="1 2" key="1">
    <citation type="journal article" date="2019" name="Commun. Biol.">
        <title>The bagworm genome reveals a unique fibroin gene that provides high tensile strength.</title>
        <authorList>
            <person name="Kono N."/>
            <person name="Nakamura H."/>
            <person name="Ohtoshi R."/>
            <person name="Tomita M."/>
            <person name="Numata K."/>
            <person name="Arakawa K."/>
        </authorList>
    </citation>
    <scope>NUCLEOTIDE SEQUENCE [LARGE SCALE GENOMIC DNA]</scope>
</reference>
<sequence>MTQPDRLFIGTVEGTETGPRVLTARPSGFSDPRALQQYGGVLRDQHGRNHDARTVNDQLAALEMCSILISDFDDVTRRIEILSRVSTQRWLTPHARQGILLVLYTYEKKKCVAVARIKYARVR</sequence>
<keyword evidence="2" id="KW-1185">Reference proteome</keyword>
<evidence type="ECO:0000313" key="2">
    <source>
        <dbReference type="Proteomes" id="UP000299102"/>
    </source>
</evidence>
<proteinExistence type="predicted"/>
<name>A0A4C1UZB1_EUMVA</name>
<accession>A0A4C1UZB1</accession>
<organism evidence="1 2">
    <name type="scientific">Eumeta variegata</name>
    <name type="common">Bagworm moth</name>
    <name type="synonym">Eumeta japonica</name>
    <dbReference type="NCBI Taxonomy" id="151549"/>
    <lineage>
        <taxon>Eukaryota</taxon>
        <taxon>Metazoa</taxon>
        <taxon>Ecdysozoa</taxon>
        <taxon>Arthropoda</taxon>
        <taxon>Hexapoda</taxon>
        <taxon>Insecta</taxon>
        <taxon>Pterygota</taxon>
        <taxon>Neoptera</taxon>
        <taxon>Endopterygota</taxon>
        <taxon>Lepidoptera</taxon>
        <taxon>Glossata</taxon>
        <taxon>Ditrysia</taxon>
        <taxon>Tineoidea</taxon>
        <taxon>Psychidae</taxon>
        <taxon>Oiketicinae</taxon>
        <taxon>Eumeta</taxon>
    </lineage>
</organism>
<dbReference type="EMBL" id="BGZK01000251">
    <property type="protein sequence ID" value="GBP31801.1"/>
    <property type="molecule type" value="Genomic_DNA"/>
</dbReference>
<evidence type="ECO:0000313" key="1">
    <source>
        <dbReference type="EMBL" id="GBP31801.1"/>
    </source>
</evidence>
<protein>
    <submittedName>
        <fullName evidence="1">Uncharacterized protein</fullName>
    </submittedName>
</protein>
<dbReference type="AlphaFoldDB" id="A0A4C1UZB1"/>
<dbReference type="Proteomes" id="UP000299102">
    <property type="component" value="Unassembled WGS sequence"/>
</dbReference>
<comment type="caution">
    <text evidence="1">The sequence shown here is derived from an EMBL/GenBank/DDBJ whole genome shotgun (WGS) entry which is preliminary data.</text>
</comment>